<dbReference type="AlphaFoldDB" id="A0A6P5MQG1"/>
<gene>
    <name evidence="3" type="primary">LOC110275416</name>
</gene>
<evidence type="ECO:0000259" key="1">
    <source>
        <dbReference type="Pfam" id="PF17921"/>
    </source>
</evidence>
<protein>
    <submittedName>
        <fullName evidence="3">Uncharacterized protein LOC110275416</fullName>
    </submittedName>
</protein>
<accession>A0A6P5MQG1</accession>
<feature type="domain" description="Integrase zinc-binding" evidence="1">
    <location>
        <begin position="113"/>
        <end position="145"/>
    </location>
</feature>
<evidence type="ECO:0000313" key="3">
    <source>
        <dbReference type="RefSeq" id="XP_020987104.1"/>
    </source>
</evidence>
<dbReference type="Pfam" id="PF17921">
    <property type="entry name" value="Integrase_H2C2"/>
    <property type="match status" value="1"/>
</dbReference>
<dbReference type="GeneID" id="110275416"/>
<dbReference type="Gene3D" id="1.10.340.70">
    <property type="match status" value="1"/>
</dbReference>
<reference evidence="3" key="2">
    <citation type="submission" date="2025-08" db="UniProtKB">
        <authorList>
            <consortium name="RefSeq"/>
        </authorList>
    </citation>
    <scope>IDENTIFICATION</scope>
    <source>
        <tissue evidence="3">Whole plant</tissue>
    </source>
</reference>
<proteinExistence type="predicted"/>
<sequence length="145" mass="16867">MISSYHPVKANVVADALSRKNLSISCMMIKEEKLLVEFEDLKLAMTETSSGVHLAQLHITPDFKIRIQQAQAQDSEMMMMLKWMKAEEPEAVRQDRSGLWRYKNRICVPSFGNLRQGILAETHQSRFSMHPGVTKMYQDMKQMFW</sequence>
<dbReference type="RefSeq" id="XP_020987104.1">
    <property type="nucleotide sequence ID" value="XM_021131445.1"/>
</dbReference>
<dbReference type="InterPro" id="IPR041588">
    <property type="entry name" value="Integrase_H2C2"/>
</dbReference>
<evidence type="ECO:0000313" key="2">
    <source>
        <dbReference type="Proteomes" id="UP000515211"/>
    </source>
</evidence>
<keyword evidence="2" id="KW-1185">Reference proteome</keyword>
<name>A0A6P5MQG1_ARADU</name>
<dbReference type="KEGG" id="adu:110275416"/>
<dbReference type="Proteomes" id="UP000515211">
    <property type="component" value="Chromosome 1"/>
</dbReference>
<organism evidence="2 3">
    <name type="scientific">Arachis duranensis</name>
    <name type="common">Wild peanut</name>
    <dbReference type="NCBI Taxonomy" id="130453"/>
    <lineage>
        <taxon>Eukaryota</taxon>
        <taxon>Viridiplantae</taxon>
        <taxon>Streptophyta</taxon>
        <taxon>Embryophyta</taxon>
        <taxon>Tracheophyta</taxon>
        <taxon>Spermatophyta</taxon>
        <taxon>Magnoliopsida</taxon>
        <taxon>eudicotyledons</taxon>
        <taxon>Gunneridae</taxon>
        <taxon>Pentapetalae</taxon>
        <taxon>rosids</taxon>
        <taxon>fabids</taxon>
        <taxon>Fabales</taxon>
        <taxon>Fabaceae</taxon>
        <taxon>Papilionoideae</taxon>
        <taxon>50 kb inversion clade</taxon>
        <taxon>dalbergioids sensu lato</taxon>
        <taxon>Dalbergieae</taxon>
        <taxon>Pterocarpus clade</taxon>
        <taxon>Arachis</taxon>
    </lineage>
</organism>
<reference evidence="2" key="1">
    <citation type="journal article" date="2016" name="Nat. Genet.">
        <title>The genome sequences of Arachis duranensis and Arachis ipaensis, the diploid ancestors of cultivated peanut.</title>
        <authorList>
            <person name="Bertioli D.J."/>
            <person name="Cannon S.B."/>
            <person name="Froenicke L."/>
            <person name="Huang G."/>
            <person name="Farmer A.D."/>
            <person name="Cannon E.K."/>
            <person name="Liu X."/>
            <person name="Gao D."/>
            <person name="Clevenger J."/>
            <person name="Dash S."/>
            <person name="Ren L."/>
            <person name="Moretzsohn M.C."/>
            <person name="Shirasawa K."/>
            <person name="Huang W."/>
            <person name="Vidigal B."/>
            <person name="Abernathy B."/>
            <person name="Chu Y."/>
            <person name="Niederhuth C.E."/>
            <person name="Umale P."/>
            <person name="Araujo A.C."/>
            <person name="Kozik A."/>
            <person name="Kim K.D."/>
            <person name="Burow M.D."/>
            <person name="Varshney R.K."/>
            <person name="Wang X."/>
            <person name="Zhang X."/>
            <person name="Barkley N."/>
            <person name="Guimaraes P.M."/>
            <person name="Isobe S."/>
            <person name="Guo B."/>
            <person name="Liao B."/>
            <person name="Stalker H.T."/>
            <person name="Schmitz R.J."/>
            <person name="Scheffler B.E."/>
            <person name="Leal-Bertioli S.C."/>
            <person name="Xun X."/>
            <person name="Jackson S.A."/>
            <person name="Michelmore R."/>
            <person name="Ozias-Akins P."/>
        </authorList>
    </citation>
    <scope>NUCLEOTIDE SEQUENCE [LARGE SCALE GENOMIC DNA]</scope>
    <source>
        <strain evidence="2">cv. V14167</strain>
    </source>
</reference>